<keyword evidence="2" id="KW-1185">Reference proteome</keyword>
<protein>
    <submittedName>
        <fullName evidence="1">Uncharacterized protein</fullName>
    </submittedName>
</protein>
<dbReference type="Proteomes" id="UP000663722">
    <property type="component" value="Chromosome"/>
</dbReference>
<dbReference type="RefSeq" id="WP_207683222.1">
    <property type="nucleotide sequence ID" value="NZ_CP061800.1"/>
</dbReference>
<proteinExistence type="predicted"/>
<dbReference type="AlphaFoldDB" id="A0A975BNF5"/>
<evidence type="ECO:0000313" key="1">
    <source>
        <dbReference type="EMBL" id="QTA88472.1"/>
    </source>
</evidence>
<name>A0A975BNF5_9BACT</name>
<dbReference type="EMBL" id="CP061800">
    <property type="protein sequence ID" value="QTA88472.1"/>
    <property type="molecule type" value="Genomic_DNA"/>
</dbReference>
<gene>
    <name evidence="1" type="ORF">dnm_045180</name>
</gene>
<accession>A0A975BNF5</accession>
<evidence type="ECO:0000313" key="2">
    <source>
        <dbReference type="Proteomes" id="UP000663722"/>
    </source>
</evidence>
<sequence length="622" mass="71159">MKNFPIEKSQHKLKLTDIELSCPRADADPGLCLPYLRHQIRAKRWFVEKNTNIEGITIEDTFRLAADSNQIAEGIIARFELKGIRNRNLIKYYFIPVVISSTTVSGIPEDDNFVLKLSDGKRYISFAEHSLIFQKALIHHYRKSGIIRTSRGGNVCFHPAGSALTGIDDTRLTVRPLPMKYPSSNVLTMTGTDRQAMVSKTYKDMRGIFVQKGKMWLPNPEVRRYEALVAGGYSNIPELYGVAYYQHPNGKQFPIHIMMEAVSAEGQVGEVFARTLSQLLSELKTIKPGEYLQKFKQQIKGICFFADEVARTISHMHTAFLNSGRPGFSAELASSDDISRWSGKILNDFDQAMTTLRCGNREQCHENTLSELTNKLDHPDADFKKRVTDRVRQFEGIMMKAQVHGDLHGDQGLIRSWFGDSGKIEEFLSSIQRGSDMETRHQASQLAEMIKWVDFEGPPAKDYVSNAYDSRENLLTDLAGMIQGFWYMVNATLYDHLGLDHENSEDHERQRKASLVLAGQYAADEADIPGLNEEFIIILNLWHRYVTTSFIKGYLDETEKQNAQNFVLKKWDRDSANRLIYYWVMARSVHELRYETYGRNWGWEAIPGGRIIQITRNLKLET</sequence>
<reference evidence="1" key="1">
    <citation type="journal article" date="2021" name="Microb. Physiol.">
        <title>Proteogenomic Insights into the Physiology of Marine, Sulfate-Reducing, Filamentous Desulfonema limicola and Desulfonema magnum.</title>
        <authorList>
            <person name="Schnaars V."/>
            <person name="Wohlbrand L."/>
            <person name="Scheve S."/>
            <person name="Hinrichs C."/>
            <person name="Reinhardt R."/>
            <person name="Rabus R."/>
        </authorList>
    </citation>
    <scope>NUCLEOTIDE SEQUENCE</scope>
    <source>
        <strain evidence="1">4be13</strain>
    </source>
</reference>
<dbReference type="KEGG" id="dmm:dnm_045180"/>
<dbReference type="Gene3D" id="3.90.1200.10">
    <property type="match status" value="1"/>
</dbReference>
<organism evidence="1 2">
    <name type="scientific">Desulfonema magnum</name>
    <dbReference type="NCBI Taxonomy" id="45655"/>
    <lineage>
        <taxon>Bacteria</taxon>
        <taxon>Pseudomonadati</taxon>
        <taxon>Thermodesulfobacteriota</taxon>
        <taxon>Desulfobacteria</taxon>
        <taxon>Desulfobacterales</taxon>
        <taxon>Desulfococcaceae</taxon>
        <taxon>Desulfonema</taxon>
    </lineage>
</organism>